<keyword evidence="2" id="KW-0659">Purine metabolism</keyword>
<evidence type="ECO:0000256" key="2">
    <source>
        <dbReference type="ARBA" id="ARBA00022631"/>
    </source>
</evidence>
<comment type="caution">
    <text evidence="5">The sequence shown here is derived from an EMBL/GenBank/DDBJ whole genome shotgun (WGS) entry which is preliminary data.</text>
</comment>
<keyword evidence="6" id="KW-1185">Reference proteome</keyword>
<dbReference type="PANTHER" id="PTHR21221:SF1">
    <property type="entry name" value="UREIDOGLYCOLATE LYASE"/>
    <property type="match status" value="1"/>
</dbReference>
<dbReference type="Proteomes" id="UP001477870">
    <property type="component" value="Unassembled WGS sequence"/>
</dbReference>
<dbReference type="PIRSF" id="PIRSF017306">
    <property type="entry name" value="Ureidogly_hydro"/>
    <property type="match status" value="1"/>
</dbReference>
<dbReference type="InterPro" id="IPR007247">
    <property type="entry name" value="Ureidogly_lyase"/>
</dbReference>
<dbReference type="Pfam" id="PF04115">
    <property type="entry name" value="Ureidogly_lyase"/>
    <property type="match status" value="1"/>
</dbReference>
<keyword evidence="3 5" id="KW-0456">Lyase</keyword>
<protein>
    <submittedName>
        <fullName evidence="5">Ureidoglycolate lyase</fullName>
    </submittedName>
</protein>
<accession>A0ABU9T4U2</accession>
<dbReference type="CDD" id="cd20298">
    <property type="entry name" value="cupin_UAH"/>
    <property type="match status" value="1"/>
</dbReference>
<dbReference type="InterPro" id="IPR024060">
    <property type="entry name" value="Ureidoglycolate_lyase_dom_sf"/>
</dbReference>
<evidence type="ECO:0000313" key="6">
    <source>
        <dbReference type="Proteomes" id="UP001477870"/>
    </source>
</evidence>
<evidence type="ECO:0000313" key="5">
    <source>
        <dbReference type="EMBL" id="MEM5501154.1"/>
    </source>
</evidence>
<comment type="catalytic activity">
    <reaction evidence="4">
        <text>(S)-ureidoglycolate = urea + glyoxylate</text>
        <dbReference type="Rhea" id="RHEA:11304"/>
        <dbReference type="ChEBI" id="CHEBI:16199"/>
        <dbReference type="ChEBI" id="CHEBI:36655"/>
        <dbReference type="ChEBI" id="CHEBI:57296"/>
        <dbReference type="EC" id="4.3.2.3"/>
    </reaction>
</comment>
<dbReference type="RefSeq" id="WP_342847673.1">
    <property type="nucleotide sequence ID" value="NZ_JBBMQO010000003.1"/>
</dbReference>
<proteinExistence type="predicted"/>
<name>A0ABU9T4U2_9HYPH</name>
<dbReference type="SUPFAM" id="SSF51182">
    <property type="entry name" value="RmlC-like cupins"/>
    <property type="match status" value="1"/>
</dbReference>
<organism evidence="5 6">
    <name type="scientific">Ahrensia kielensis</name>
    <dbReference type="NCBI Taxonomy" id="76980"/>
    <lineage>
        <taxon>Bacteria</taxon>
        <taxon>Pseudomonadati</taxon>
        <taxon>Pseudomonadota</taxon>
        <taxon>Alphaproteobacteria</taxon>
        <taxon>Hyphomicrobiales</taxon>
        <taxon>Ahrensiaceae</taxon>
        <taxon>Ahrensia</taxon>
    </lineage>
</organism>
<evidence type="ECO:0000256" key="4">
    <source>
        <dbReference type="ARBA" id="ARBA00047684"/>
    </source>
</evidence>
<evidence type="ECO:0000256" key="3">
    <source>
        <dbReference type="ARBA" id="ARBA00023239"/>
    </source>
</evidence>
<dbReference type="Gene3D" id="2.60.120.480">
    <property type="entry name" value="Ureidoglycolate hydrolase"/>
    <property type="match status" value="1"/>
</dbReference>
<dbReference type="GO" id="GO:0016829">
    <property type="term" value="F:lyase activity"/>
    <property type="evidence" value="ECO:0007669"/>
    <property type="project" value="UniProtKB-KW"/>
</dbReference>
<dbReference type="PANTHER" id="PTHR21221">
    <property type="entry name" value="UREIDOGLYCOLATE HYDROLASE"/>
    <property type="match status" value="1"/>
</dbReference>
<sequence length="170" mass="18869">MSEAVLIQDITHDAFAPFGDLVDISGEPDKIINQGLCGRYHDRARFDFGPNCKGGLSLFNAEPRTLPYALEMVERHPLCTQAFIPLHQNPFLVSVAEGNDDTPGKVHAFITKPGQAINFHRNTWHGVLTPLSAPGQFAVIDRVSAGDNLQEYWFDEPKIIAKQLVRGTEM</sequence>
<dbReference type="InterPro" id="IPR011051">
    <property type="entry name" value="RmlC_Cupin_sf"/>
</dbReference>
<reference evidence="5 6" key="1">
    <citation type="submission" date="2024-03" db="EMBL/GenBank/DDBJ databases">
        <title>Community enrichment and isolation of bacterial strains for fucoidan degradation.</title>
        <authorList>
            <person name="Sichert A."/>
        </authorList>
    </citation>
    <scope>NUCLEOTIDE SEQUENCE [LARGE SCALE GENOMIC DNA]</scope>
    <source>
        <strain evidence="5 6">AS62</strain>
    </source>
</reference>
<comment type="subunit">
    <text evidence="1">Homodimer.</text>
</comment>
<evidence type="ECO:0000256" key="1">
    <source>
        <dbReference type="ARBA" id="ARBA00011738"/>
    </source>
</evidence>
<dbReference type="EMBL" id="JBBMQO010000003">
    <property type="protein sequence ID" value="MEM5501154.1"/>
    <property type="molecule type" value="Genomic_DNA"/>
</dbReference>
<dbReference type="InterPro" id="IPR047233">
    <property type="entry name" value="UAH_cupin"/>
</dbReference>
<gene>
    <name evidence="5" type="ORF">WNY59_06090</name>
</gene>